<name>A0A1J5QVU5_9ZZZZ</name>
<comment type="caution">
    <text evidence="1">The sequence shown here is derived from an EMBL/GenBank/DDBJ whole genome shotgun (WGS) entry which is preliminary data.</text>
</comment>
<dbReference type="AlphaFoldDB" id="A0A1J5QVU5"/>
<evidence type="ECO:0008006" key="2">
    <source>
        <dbReference type="Google" id="ProtNLM"/>
    </source>
</evidence>
<dbReference type="EMBL" id="MLJW01000423">
    <property type="protein sequence ID" value="OIQ87418.1"/>
    <property type="molecule type" value="Genomic_DNA"/>
</dbReference>
<organism evidence="1">
    <name type="scientific">mine drainage metagenome</name>
    <dbReference type="NCBI Taxonomy" id="410659"/>
    <lineage>
        <taxon>unclassified sequences</taxon>
        <taxon>metagenomes</taxon>
        <taxon>ecological metagenomes</taxon>
    </lineage>
</organism>
<accession>A0A1J5QVU5</accession>
<evidence type="ECO:0000313" key="1">
    <source>
        <dbReference type="EMBL" id="OIQ87418.1"/>
    </source>
</evidence>
<protein>
    <recommendedName>
        <fullName evidence="2">DUF4156 domain-containing protein</fullName>
    </recommendedName>
</protein>
<dbReference type="PROSITE" id="PS51257">
    <property type="entry name" value="PROKAR_LIPOPROTEIN"/>
    <property type="match status" value="1"/>
</dbReference>
<proteinExistence type="predicted"/>
<sequence length="112" mass="11840">MQFCKRISMITAMVPLIAGLGGCASDLIKVREGSDRVSLADAGQIASCQSKGEITVSVLAQVGFISRSAKDVEADLLQLARNGAVDAGADTLVKGDWQGFGKRTFAMYQCRP</sequence>
<reference evidence="1" key="1">
    <citation type="submission" date="2016-10" db="EMBL/GenBank/DDBJ databases">
        <title>Sequence of Gallionella enrichment culture.</title>
        <authorList>
            <person name="Poehlein A."/>
            <person name="Muehling M."/>
            <person name="Daniel R."/>
        </authorList>
    </citation>
    <scope>NUCLEOTIDE SEQUENCE</scope>
</reference>
<gene>
    <name evidence="1" type="ORF">GALL_307130</name>
</gene>